<dbReference type="AlphaFoldDB" id="A0A1F6D8L7"/>
<dbReference type="GO" id="GO:0004222">
    <property type="term" value="F:metalloendopeptidase activity"/>
    <property type="evidence" value="ECO:0007669"/>
    <property type="project" value="TreeGrafter"/>
</dbReference>
<dbReference type="InterPro" id="IPR050570">
    <property type="entry name" value="Cell_wall_metabolism_enzyme"/>
</dbReference>
<reference evidence="3 4" key="1">
    <citation type="journal article" date="2016" name="Nat. Commun.">
        <title>Thousands of microbial genomes shed light on interconnected biogeochemical processes in an aquifer system.</title>
        <authorList>
            <person name="Anantharaman K."/>
            <person name="Brown C.T."/>
            <person name="Hug L.A."/>
            <person name="Sharon I."/>
            <person name="Castelle C.J."/>
            <person name="Probst A.J."/>
            <person name="Thomas B.C."/>
            <person name="Singh A."/>
            <person name="Wilkins M.J."/>
            <person name="Karaoz U."/>
            <person name="Brodie E.L."/>
            <person name="Williams K.H."/>
            <person name="Hubbard S.S."/>
            <person name="Banfield J.F."/>
        </authorList>
    </citation>
    <scope>NUCLEOTIDE SEQUENCE [LARGE SCALE GENOMIC DNA]</scope>
</reference>
<dbReference type="InterPro" id="IPR016047">
    <property type="entry name" value="M23ase_b-sheet_dom"/>
</dbReference>
<dbReference type="Gene3D" id="2.70.70.10">
    <property type="entry name" value="Glucose Permease (Domain IIA)"/>
    <property type="match status" value="1"/>
</dbReference>
<accession>A0A1F6D8L7</accession>
<dbReference type="PANTHER" id="PTHR21666">
    <property type="entry name" value="PEPTIDASE-RELATED"/>
    <property type="match status" value="1"/>
</dbReference>
<evidence type="ECO:0000259" key="2">
    <source>
        <dbReference type="Pfam" id="PF01551"/>
    </source>
</evidence>
<dbReference type="SUPFAM" id="SSF51261">
    <property type="entry name" value="Duplicated hybrid motif"/>
    <property type="match status" value="1"/>
</dbReference>
<dbReference type="CDD" id="cd12797">
    <property type="entry name" value="M23_peptidase"/>
    <property type="match status" value="1"/>
</dbReference>
<evidence type="ECO:0000313" key="4">
    <source>
        <dbReference type="Proteomes" id="UP000176377"/>
    </source>
</evidence>
<feature type="coiled-coil region" evidence="1">
    <location>
        <begin position="164"/>
        <end position="198"/>
    </location>
</feature>
<evidence type="ECO:0000313" key="3">
    <source>
        <dbReference type="EMBL" id="OGG57794.1"/>
    </source>
</evidence>
<dbReference type="Pfam" id="PF01551">
    <property type="entry name" value="Peptidase_M23"/>
    <property type="match status" value="1"/>
</dbReference>
<comment type="caution">
    <text evidence="3">The sequence shown here is derived from an EMBL/GenBank/DDBJ whole genome shotgun (WGS) entry which is preliminary data.</text>
</comment>
<dbReference type="Proteomes" id="UP000176377">
    <property type="component" value="Unassembled WGS sequence"/>
</dbReference>
<sequence length="420" mass="45561">MALSRQFWVVLGILLIATPFVLKAQTAQELQAQIDAHQAQIATLNKDIAKFETELTAVGAKKQTLQTAVNSLDLSVKKTQAKVKAKQAQIATTELQIKQLNGDIGNKEKSIDLDSAALAETVRSLYETDKNSLVVTILAHDSIADIWDDTEMLRTVQETMEGHVQSLENAKQVLTQDRDATEKKRAELVDQKKDLADEQQSLVVQKKEQQNLLAQTKNQESTYQALLAAKKAAKATFESALNELESKLQFTLNPKTIPPVGKGILHWPLDSIRITQQFGKTADSGRLYSSGTHNGVDFAASIGTPLKAALSGTVQATGNTDAIRGCYSYGKWVLIKHNNGLTTLYAHMSQINVSAGQSVTTGQVIGFSGDTGYATGPHLHLTLYASEAVQVRQLGTNTPCGKATMPVSALTGYLNPLDYL</sequence>
<feature type="coiled-coil region" evidence="1">
    <location>
        <begin position="27"/>
        <end position="103"/>
    </location>
</feature>
<dbReference type="PANTHER" id="PTHR21666:SF270">
    <property type="entry name" value="MUREIN HYDROLASE ACTIVATOR ENVC"/>
    <property type="match status" value="1"/>
</dbReference>
<keyword evidence="1" id="KW-0175">Coiled coil</keyword>
<organism evidence="3 4">
    <name type="scientific">Candidatus Kaiserbacteria bacterium RIFCSPHIGHO2_01_FULL_56_24</name>
    <dbReference type="NCBI Taxonomy" id="1798487"/>
    <lineage>
        <taxon>Bacteria</taxon>
        <taxon>Candidatus Kaiseribacteriota</taxon>
    </lineage>
</organism>
<name>A0A1F6D8L7_9BACT</name>
<feature type="domain" description="M23ase beta-sheet core" evidence="2">
    <location>
        <begin position="292"/>
        <end position="385"/>
    </location>
</feature>
<evidence type="ECO:0000256" key="1">
    <source>
        <dbReference type="SAM" id="Coils"/>
    </source>
</evidence>
<dbReference type="Gene3D" id="6.10.250.3150">
    <property type="match status" value="1"/>
</dbReference>
<protein>
    <recommendedName>
        <fullName evidence="2">M23ase beta-sheet core domain-containing protein</fullName>
    </recommendedName>
</protein>
<dbReference type="EMBL" id="MFLA01000045">
    <property type="protein sequence ID" value="OGG57794.1"/>
    <property type="molecule type" value="Genomic_DNA"/>
</dbReference>
<proteinExistence type="predicted"/>
<gene>
    <name evidence="3" type="ORF">A2765_05170</name>
</gene>
<dbReference type="InterPro" id="IPR011055">
    <property type="entry name" value="Dup_hybrid_motif"/>
</dbReference>